<dbReference type="AlphaFoldDB" id="A0A4C1SN85"/>
<accession>A0A4C1SN85</accession>
<gene>
    <name evidence="1" type="ORF">EVAR_101764_1</name>
</gene>
<evidence type="ECO:0000313" key="1">
    <source>
        <dbReference type="EMBL" id="GBP03376.1"/>
    </source>
</evidence>
<dbReference type="Proteomes" id="UP000299102">
    <property type="component" value="Unassembled WGS sequence"/>
</dbReference>
<organism evidence="1 2">
    <name type="scientific">Eumeta variegata</name>
    <name type="common">Bagworm moth</name>
    <name type="synonym">Eumeta japonica</name>
    <dbReference type="NCBI Taxonomy" id="151549"/>
    <lineage>
        <taxon>Eukaryota</taxon>
        <taxon>Metazoa</taxon>
        <taxon>Ecdysozoa</taxon>
        <taxon>Arthropoda</taxon>
        <taxon>Hexapoda</taxon>
        <taxon>Insecta</taxon>
        <taxon>Pterygota</taxon>
        <taxon>Neoptera</taxon>
        <taxon>Endopterygota</taxon>
        <taxon>Lepidoptera</taxon>
        <taxon>Glossata</taxon>
        <taxon>Ditrysia</taxon>
        <taxon>Tineoidea</taxon>
        <taxon>Psychidae</taxon>
        <taxon>Oiketicinae</taxon>
        <taxon>Eumeta</taxon>
    </lineage>
</organism>
<evidence type="ECO:0000313" key="2">
    <source>
        <dbReference type="Proteomes" id="UP000299102"/>
    </source>
</evidence>
<protein>
    <submittedName>
        <fullName evidence="1">Uncharacterized protein</fullName>
    </submittedName>
</protein>
<name>A0A4C1SN85_EUMVA</name>
<reference evidence="1 2" key="1">
    <citation type="journal article" date="2019" name="Commun. Biol.">
        <title>The bagworm genome reveals a unique fibroin gene that provides high tensile strength.</title>
        <authorList>
            <person name="Kono N."/>
            <person name="Nakamura H."/>
            <person name="Ohtoshi R."/>
            <person name="Tomita M."/>
            <person name="Numata K."/>
            <person name="Arakawa K."/>
        </authorList>
    </citation>
    <scope>NUCLEOTIDE SEQUENCE [LARGE SCALE GENOMIC DNA]</scope>
</reference>
<proteinExistence type="predicted"/>
<sequence length="123" mass="13280">MFTASNDIAREWSLSQPASAERSVRIRLSCATHQRESISKFQGGRYFRLLVLSEILFKHPKCAAVYFVLAGTASKAPRCTSIITVAPASGAPAPSTRGAAGAGNTAIRFRNTAHFRRLPIAAF</sequence>
<dbReference type="EMBL" id="BGZK01000010">
    <property type="protein sequence ID" value="GBP03376.1"/>
    <property type="molecule type" value="Genomic_DNA"/>
</dbReference>
<keyword evidence="2" id="KW-1185">Reference proteome</keyword>
<comment type="caution">
    <text evidence="1">The sequence shown here is derived from an EMBL/GenBank/DDBJ whole genome shotgun (WGS) entry which is preliminary data.</text>
</comment>